<evidence type="ECO:0000259" key="6">
    <source>
        <dbReference type="Pfam" id="PF08281"/>
    </source>
</evidence>
<dbReference type="InterPro" id="IPR013325">
    <property type="entry name" value="RNA_pol_sigma_r2"/>
</dbReference>
<evidence type="ECO:0000256" key="4">
    <source>
        <dbReference type="ARBA" id="ARBA00023163"/>
    </source>
</evidence>
<dbReference type="InterPro" id="IPR007627">
    <property type="entry name" value="RNA_pol_sigma70_r2"/>
</dbReference>
<keyword evidence="4" id="KW-0804">Transcription</keyword>
<protein>
    <submittedName>
        <fullName evidence="7">RNA polymerase subunit sigma-24</fullName>
    </submittedName>
</protein>
<dbReference type="InterPro" id="IPR014284">
    <property type="entry name" value="RNA_pol_sigma-70_dom"/>
</dbReference>
<evidence type="ECO:0000313" key="8">
    <source>
        <dbReference type="Proteomes" id="UP000228614"/>
    </source>
</evidence>
<evidence type="ECO:0000256" key="3">
    <source>
        <dbReference type="ARBA" id="ARBA00023082"/>
    </source>
</evidence>
<keyword evidence="2" id="KW-0805">Transcription regulation</keyword>
<dbReference type="Gene3D" id="1.10.10.10">
    <property type="entry name" value="Winged helix-like DNA-binding domain superfamily/Winged helix DNA-binding domain"/>
    <property type="match status" value="1"/>
</dbReference>
<feature type="domain" description="RNA polymerase sigma factor 70 region 4 type 2" evidence="6">
    <location>
        <begin position="90"/>
        <end position="140"/>
    </location>
</feature>
<proteinExistence type="inferred from homology"/>
<dbReference type="Proteomes" id="UP000228614">
    <property type="component" value="Unassembled WGS sequence"/>
</dbReference>
<reference evidence="8" key="1">
    <citation type="submission" date="2017-09" db="EMBL/GenBank/DDBJ databases">
        <title>Depth-based differentiation of microbial function through sediment-hosted aquifers and enrichment of novel symbionts in the deep terrestrial subsurface.</title>
        <authorList>
            <person name="Probst A.J."/>
            <person name="Ladd B."/>
            <person name="Jarett J.K."/>
            <person name="Geller-Mcgrath D.E."/>
            <person name="Sieber C.M.K."/>
            <person name="Emerson J.B."/>
            <person name="Anantharaman K."/>
            <person name="Thomas B.C."/>
            <person name="Malmstrom R."/>
            <person name="Stieglmeier M."/>
            <person name="Klingl A."/>
            <person name="Woyke T."/>
            <person name="Ryan C.M."/>
            <person name="Banfield J.F."/>
        </authorList>
    </citation>
    <scope>NUCLEOTIDE SEQUENCE [LARGE SCALE GENOMIC DNA]</scope>
</reference>
<dbReference type="GO" id="GO:0003677">
    <property type="term" value="F:DNA binding"/>
    <property type="evidence" value="ECO:0007669"/>
    <property type="project" value="InterPro"/>
</dbReference>
<dbReference type="InterPro" id="IPR036388">
    <property type="entry name" value="WH-like_DNA-bd_sf"/>
</dbReference>
<dbReference type="PANTHER" id="PTHR43133">
    <property type="entry name" value="RNA POLYMERASE ECF-TYPE SIGMA FACTO"/>
    <property type="match status" value="1"/>
</dbReference>
<dbReference type="PANTHER" id="PTHR43133:SF57">
    <property type="entry name" value="RNA POLYMERASE SIGMA-70 FACTOR"/>
    <property type="match status" value="1"/>
</dbReference>
<keyword evidence="3" id="KW-0731">Sigma factor</keyword>
<gene>
    <name evidence="7" type="ORF">COT95_02170</name>
</gene>
<dbReference type="Pfam" id="PF04542">
    <property type="entry name" value="Sigma70_r2"/>
    <property type="match status" value="1"/>
</dbReference>
<dbReference type="GO" id="GO:0016987">
    <property type="term" value="F:sigma factor activity"/>
    <property type="evidence" value="ECO:0007669"/>
    <property type="project" value="UniProtKB-KW"/>
</dbReference>
<dbReference type="GO" id="GO:0006352">
    <property type="term" value="P:DNA-templated transcription initiation"/>
    <property type="evidence" value="ECO:0007669"/>
    <property type="project" value="InterPro"/>
</dbReference>
<comment type="caution">
    <text evidence="7">The sequence shown here is derived from an EMBL/GenBank/DDBJ whole genome shotgun (WGS) entry which is preliminary data.</text>
</comment>
<comment type="similarity">
    <text evidence="1">Belongs to the sigma-70 factor family. ECF subfamily.</text>
</comment>
<dbReference type="SUPFAM" id="SSF88946">
    <property type="entry name" value="Sigma2 domain of RNA polymerase sigma factors"/>
    <property type="match status" value="1"/>
</dbReference>
<dbReference type="NCBIfam" id="TIGR02937">
    <property type="entry name" value="sigma70-ECF"/>
    <property type="match status" value="1"/>
</dbReference>
<feature type="non-terminal residue" evidence="7">
    <location>
        <position position="1"/>
    </location>
</feature>
<dbReference type="Pfam" id="PF08281">
    <property type="entry name" value="Sigma70_r4_2"/>
    <property type="match status" value="1"/>
</dbReference>
<dbReference type="Gene3D" id="1.10.1740.10">
    <property type="match status" value="1"/>
</dbReference>
<feature type="domain" description="RNA polymerase sigma-70 region 2" evidence="5">
    <location>
        <begin position="3"/>
        <end position="58"/>
    </location>
</feature>
<dbReference type="EMBL" id="PFAN01000108">
    <property type="protein sequence ID" value="PIR94808.1"/>
    <property type="molecule type" value="Genomic_DNA"/>
</dbReference>
<name>A0A2H0V6V7_9BACT</name>
<dbReference type="SUPFAM" id="SSF88659">
    <property type="entry name" value="Sigma3 and sigma4 domains of RNA polymerase sigma factors"/>
    <property type="match status" value="1"/>
</dbReference>
<dbReference type="InterPro" id="IPR039425">
    <property type="entry name" value="RNA_pol_sigma-70-like"/>
</dbReference>
<evidence type="ECO:0000259" key="5">
    <source>
        <dbReference type="Pfam" id="PF04542"/>
    </source>
</evidence>
<organism evidence="7 8">
    <name type="scientific">Candidatus Falkowbacteria bacterium CG10_big_fil_rev_8_21_14_0_10_37_6</name>
    <dbReference type="NCBI Taxonomy" id="1974563"/>
    <lineage>
        <taxon>Bacteria</taxon>
        <taxon>Candidatus Falkowiibacteriota</taxon>
    </lineage>
</organism>
<dbReference type="InterPro" id="IPR013324">
    <property type="entry name" value="RNA_pol_sigma_r3/r4-like"/>
</dbReference>
<evidence type="ECO:0000256" key="1">
    <source>
        <dbReference type="ARBA" id="ARBA00010641"/>
    </source>
</evidence>
<dbReference type="InterPro" id="IPR013249">
    <property type="entry name" value="RNA_pol_sigma70_r4_t2"/>
</dbReference>
<evidence type="ECO:0000256" key="2">
    <source>
        <dbReference type="ARBA" id="ARBA00023015"/>
    </source>
</evidence>
<sequence length="156" mass="18447">KKIYDFIYFKTHHKETAQDLTSIVFVKAMQKINTFDNKSNFSAWLYRIARNTVIDHFRVLKKDKNIDDIWDLADNSDIAQDIDIKNKLAEVKKYLKNLKSDQRDIVIMRLWQNMSYAEIAQTLGKSEDSCKMSFSRTIKNLRGEFILAMLVLFITR</sequence>
<accession>A0A2H0V6V7</accession>
<dbReference type="AlphaFoldDB" id="A0A2H0V6V7"/>
<evidence type="ECO:0000313" key="7">
    <source>
        <dbReference type="EMBL" id="PIR94808.1"/>
    </source>
</evidence>